<keyword evidence="3" id="KW-1185">Reference proteome</keyword>
<accession>A0A8H5FJF7</accession>
<dbReference type="Gene3D" id="1.20.1280.50">
    <property type="match status" value="1"/>
</dbReference>
<dbReference type="EMBL" id="JAACJM010000189">
    <property type="protein sequence ID" value="KAF5339029.1"/>
    <property type="molecule type" value="Genomic_DNA"/>
</dbReference>
<sequence length="419" mass="46477">MSRLLLSTPFTSFPNITPAHEILPMDTVEQDKNVTAISQLPTELLLLIMQDFIGLSDTLKNCSLVCRSWSYPAQRHLFVSLLLQSSESCHRMNDLFKNAPHLGLHVNNLTLSNNGAHRSCGNIYTLDIDVEDTEWHTSGQDLVITKLKSVRNLTVKGRMSWDDLGELLYELPLLRSVRILPKQQQQSSEPILATPNHDDHPSPSGTLYFTSPFRLESLVLSGIEVPGHESFLEFVNFSDALDFSEMRSLKLGWLSHPPAAREFGEQAGITPLFEEFFPSPRPTSVPAPRRLFECPAFGKFAETLGLLTNLRELKLQLASELTIPDPGMGMGMGMGMSAGVLQATPMLIALLVVYGIRYPDTSRTTPISPTRNGAQMQLETLKLEIDLELTIPSPSPSPHLTRIRAHVHNAICTSACPAF</sequence>
<dbReference type="AlphaFoldDB" id="A0A8H5FJF7"/>
<evidence type="ECO:0000313" key="3">
    <source>
        <dbReference type="Proteomes" id="UP000559256"/>
    </source>
</evidence>
<dbReference type="InterPro" id="IPR001810">
    <property type="entry name" value="F-box_dom"/>
</dbReference>
<gene>
    <name evidence="2" type="ORF">D9758_014098</name>
</gene>
<comment type="caution">
    <text evidence="2">The sequence shown here is derived from an EMBL/GenBank/DDBJ whole genome shotgun (WGS) entry which is preliminary data.</text>
</comment>
<dbReference type="SUPFAM" id="SSF81383">
    <property type="entry name" value="F-box domain"/>
    <property type="match status" value="1"/>
</dbReference>
<feature type="domain" description="F-box" evidence="1">
    <location>
        <begin position="37"/>
        <end position="75"/>
    </location>
</feature>
<reference evidence="2 3" key="1">
    <citation type="journal article" date="2020" name="ISME J.">
        <title>Uncovering the hidden diversity of litter-decomposition mechanisms in mushroom-forming fungi.</title>
        <authorList>
            <person name="Floudas D."/>
            <person name="Bentzer J."/>
            <person name="Ahren D."/>
            <person name="Johansson T."/>
            <person name="Persson P."/>
            <person name="Tunlid A."/>
        </authorList>
    </citation>
    <scope>NUCLEOTIDE SEQUENCE [LARGE SCALE GENOMIC DNA]</scope>
    <source>
        <strain evidence="2 3">CBS 291.85</strain>
    </source>
</reference>
<evidence type="ECO:0000313" key="2">
    <source>
        <dbReference type="EMBL" id="KAF5339029.1"/>
    </source>
</evidence>
<name>A0A8H5FJF7_9AGAR</name>
<proteinExistence type="predicted"/>
<evidence type="ECO:0000259" key="1">
    <source>
        <dbReference type="Pfam" id="PF12937"/>
    </source>
</evidence>
<dbReference type="Pfam" id="PF12937">
    <property type="entry name" value="F-box-like"/>
    <property type="match status" value="1"/>
</dbReference>
<dbReference type="InterPro" id="IPR036047">
    <property type="entry name" value="F-box-like_dom_sf"/>
</dbReference>
<dbReference type="Proteomes" id="UP000559256">
    <property type="component" value="Unassembled WGS sequence"/>
</dbReference>
<dbReference type="OrthoDB" id="2788229at2759"/>
<protein>
    <recommendedName>
        <fullName evidence="1">F-box domain-containing protein</fullName>
    </recommendedName>
</protein>
<organism evidence="2 3">
    <name type="scientific">Tetrapyrgos nigripes</name>
    <dbReference type="NCBI Taxonomy" id="182062"/>
    <lineage>
        <taxon>Eukaryota</taxon>
        <taxon>Fungi</taxon>
        <taxon>Dikarya</taxon>
        <taxon>Basidiomycota</taxon>
        <taxon>Agaricomycotina</taxon>
        <taxon>Agaricomycetes</taxon>
        <taxon>Agaricomycetidae</taxon>
        <taxon>Agaricales</taxon>
        <taxon>Marasmiineae</taxon>
        <taxon>Marasmiaceae</taxon>
        <taxon>Tetrapyrgos</taxon>
    </lineage>
</organism>